<feature type="signal peptide" evidence="3">
    <location>
        <begin position="1"/>
        <end position="20"/>
    </location>
</feature>
<keyword evidence="2" id="KW-0812">Transmembrane</keyword>
<organism evidence="5 6">
    <name type="scientific">Phanerochaete sordida</name>
    <dbReference type="NCBI Taxonomy" id="48140"/>
    <lineage>
        <taxon>Eukaryota</taxon>
        <taxon>Fungi</taxon>
        <taxon>Dikarya</taxon>
        <taxon>Basidiomycota</taxon>
        <taxon>Agaricomycotina</taxon>
        <taxon>Agaricomycetes</taxon>
        <taxon>Polyporales</taxon>
        <taxon>Phanerochaetaceae</taxon>
        <taxon>Phanerochaete</taxon>
    </lineage>
</organism>
<feature type="region of interest" description="Disordered" evidence="1">
    <location>
        <begin position="861"/>
        <end position="918"/>
    </location>
</feature>
<evidence type="ECO:0000313" key="5">
    <source>
        <dbReference type="EMBL" id="GJE95702.1"/>
    </source>
</evidence>
<keyword evidence="6" id="KW-1185">Reference proteome</keyword>
<dbReference type="Proteomes" id="UP000703269">
    <property type="component" value="Unassembled WGS sequence"/>
</dbReference>
<comment type="caution">
    <text evidence="5">The sequence shown here is derived from an EMBL/GenBank/DDBJ whole genome shotgun (WGS) entry which is preliminary data.</text>
</comment>
<accession>A0A9P3GIG8</accession>
<dbReference type="OrthoDB" id="3219854at2759"/>
<keyword evidence="3" id="KW-0732">Signal</keyword>
<feature type="chain" id="PRO_5040225096" description="DUF6535 domain-containing protein" evidence="3">
    <location>
        <begin position="21"/>
        <end position="918"/>
    </location>
</feature>
<keyword evidence="2" id="KW-0472">Membrane</keyword>
<dbReference type="InterPro" id="IPR045338">
    <property type="entry name" value="DUF6535"/>
</dbReference>
<name>A0A9P3GIG8_9APHY</name>
<feature type="region of interest" description="Disordered" evidence="1">
    <location>
        <begin position="654"/>
        <end position="685"/>
    </location>
</feature>
<feature type="domain" description="DUF6535" evidence="4">
    <location>
        <begin position="4"/>
        <end position="162"/>
    </location>
</feature>
<feature type="region of interest" description="Disordered" evidence="1">
    <location>
        <begin position="579"/>
        <end position="605"/>
    </location>
</feature>
<feature type="compositionally biased region" description="Polar residues" evidence="1">
    <location>
        <begin position="865"/>
        <end position="885"/>
    </location>
</feature>
<reference evidence="5 6" key="1">
    <citation type="submission" date="2021-08" db="EMBL/GenBank/DDBJ databases">
        <title>Draft Genome Sequence of Phanerochaete sordida strain YK-624.</title>
        <authorList>
            <person name="Mori T."/>
            <person name="Dohra H."/>
            <person name="Suzuki T."/>
            <person name="Kawagishi H."/>
            <person name="Hirai H."/>
        </authorList>
    </citation>
    <scope>NUCLEOTIDE SEQUENCE [LARGE SCALE GENOMIC DNA]</scope>
    <source>
        <strain evidence="5 6">YK-624</strain>
    </source>
</reference>
<dbReference type="AlphaFoldDB" id="A0A9P3GIG8"/>
<evidence type="ECO:0000256" key="3">
    <source>
        <dbReference type="SAM" id="SignalP"/>
    </source>
</evidence>
<gene>
    <name evidence="5" type="ORF">PsYK624_118880</name>
</gene>
<evidence type="ECO:0000259" key="4">
    <source>
        <dbReference type="Pfam" id="PF20153"/>
    </source>
</evidence>
<evidence type="ECO:0000256" key="1">
    <source>
        <dbReference type="SAM" id="MobiDB-lite"/>
    </source>
</evidence>
<dbReference type="EMBL" id="BPQB01000051">
    <property type="protein sequence ID" value="GJE95702.1"/>
    <property type="molecule type" value="Genomic_DNA"/>
</dbReference>
<protein>
    <recommendedName>
        <fullName evidence="4">DUF6535 domain-containing protein</fullName>
    </recommendedName>
</protein>
<evidence type="ECO:0000313" key="6">
    <source>
        <dbReference type="Proteomes" id="UP000703269"/>
    </source>
</evidence>
<feature type="transmembrane region" description="Helical" evidence="2">
    <location>
        <begin position="75"/>
        <end position="98"/>
    </location>
</feature>
<feature type="transmembrane region" description="Helical" evidence="2">
    <location>
        <begin position="132"/>
        <end position="160"/>
    </location>
</feature>
<dbReference type="Pfam" id="PF20153">
    <property type="entry name" value="DUF6535"/>
    <property type="match status" value="1"/>
</dbReference>
<keyword evidence="2" id="KW-1133">Transmembrane helix</keyword>
<evidence type="ECO:0000256" key="2">
    <source>
        <dbReference type="SAM" id="Phobius"/>
    </source>
</evidence>
<sequence length="918" mass="102465">MNKAGLFSAILTAFVVQTYPLLQPSSTDIANQFLAANNKMLYLGFSAIASQSPFAPPPMLSLEELPPFQPSTPARWINCLFFISLVLSLAAALFGILVKQWVREYMLWTWPLGTPRENVLVRQYRFESWEAWNVATVISTVPALLEIAMILFLSGVIVLLWTLDDVVAICVTAITSVFLLVVAIFTTLPIFFRRCPYKSPTAWACVLTCQILHQSAIYCLRWCQLSATLLRERCRKLIETLVHAPTSPPADTVIDTVLGTVSIALALTPLIVQDIRRPKWTRLPLGWRDVDLASCRSSSIRLGAWKPKPDDLLKVTKNILPAVPENQPEDSHTAATRDDPVKVLIAEVKESCLLLRALSWVSKSSQNSHVVTYIAECSQAEHSHHGNSLRCLVDLVLSTAPVHPIRTASGHDEWRIFVLQFVLTRRHLPTGCQPGLLLTVYSHVLHRYRIGVSATGDHLIIQQGYTRVADLESILAKYFIPGHHGSDEDWLGIFLLTATLWLEARSMARTPREITANVLNKMADAAHVLYGAALPQSPNLTSPRVVNGHRTVLPFPRPPPSLVYSAHSSESLMTASPDTLLRASGSPEPRPTSLRVPSANEPGSASQDVLGIYELHQQATTPLPASLPAPSPHVADLQSTAPLQTSFALRPHEQLDVGQPPSSEPQPIPSKTARPAATRGDSHTSTRRDHLDWLWALTEERETLTTLYGAEYRRLLHALERAYEQYALRGDQTSIRNTLHRQLETSHSQSVCEVETCPWNGHHCTNKPSYTCDLLSQVSESPALRRWKRAIRVICAVRRVWCTSRPFRIRQHRMLASTFWVAIFIARVRAHRRATIDLNIPPAERRTSFLTLIPIIRVRSDSDPESASPQSPSRNRSKSFVQTVQDRIVPSRRREAARAGLQVIDPRDGTQGRATTFS</sequence>
<feature type="transmembrane region" description="Helical" evidence="2">
    <location>
        <begin position="166"/>
        <end position="192"/>
    </location>
</feature>
<proteinExistence type="predicted"/>